<comment type="caution">
    <text evidence="2">The sequence shown here is derived from an EMBL/GenBank/DDBJ whole genome shotgun (WGS) entry which is preliminary data.</text>
</comment>
<organism evidence="2 3">
    <name type="scientific">Nonomuraea maheshkhaliensis</name>
    <dbReference type="NCBI Taxonomy" id="419590"/>
    <lineage>
        <taxon>Bacteria</taxon>
        <taxon>Bacillati</taxon>
        <taxon>Actinomycetota</taxon>
        <taxon>Actinomycetes</taxon>
        <taxon>Streptosporangiales</taxon>
        <taxon>Streptosporangiaceae</taxon>
        <taxon>Nonomuraea</taxon>
    </lineage>
</organism>
<dbReference type="Pfam" id="PF13560">
    <property type="entry name" value="HTH_31"/>
    <property type="match status" value="1"/>
</dbReference>
<dbReference type="Gene3D" id="1.10.260.40">
    <property type="entry name" value="lambda repressor-like DNA-binding domains"/>
    <property type="match status" value="1"/>
</dbReference>
<name>A0ABP4QNK0_9ACTN</name>
<proteinExistence type="predicted"/>
<protein>
    <recommendedName>
        <fullName evidence="1">HTH cro/C1-type domain-containing protein</fullName>
    </recommendedName>
</protein>
<accession>A0ABP4QNK0</accession>
<evidence type="ECO:0000313" key="2">
    <source>
        <dbReference type="EMBL" id="GAA1613765.1"/>
    </source>
</evidence>
<dbReference type="EMBL" id="BAAAMU010000003">
    <property type="protein sequence ID" value="GAA1613765.1"/>
    <property type="molecule type" value="Genomic_DNA"/>
</dbReference>
<dbReference type="CDD" id="cd00093">
    <property type="entry name" value="HTH_XRE"/>
    <property type="match status" value="1"/>
</dbReference>
<feature type="domain" description="HTH cro/C1-type" evidence="1">
    <location>
        <begin position="9"/>
        <end position="64"/>
    </location>
</feature>
<dbReference type="InterPro" id="IPR010982">
    <property type="entry name" value="Lambda_DNA-bd_dom_sf"/>
</dbReference>
<keyword evidence="3" id="KW-1185">Reference proteome</keyword>
<dbReference type="InterPro" id="IPR001387">
    <property type="entry name" value="Cro/C1-type_HTH"/>
</dbReference>
<dbReference type="SUPFAM" id="SSF47413">
    <property type="entry name" value="lambda repressor-like DNA-binding domains"/>
    <property type="match status" value="1"/>
</dbReference>
<evidence type="ECO:0000259" key="1">
    <source>
        <dbReference type="SMART" id="SM00530"/>
    </source>
</evidence>
<sequence length="426" mass="47010">MSEETFGQILYRCRRNARLTLREAARRAIVGKTTVEDLEKGRRSATKQTAVALDRAVAANGEIIAAFERDENRGQIAKIHPSTAEMGSVRTLAVDDVRDEDGEEATKRRKLFGLAASVGVLGFEEIVRQGLDLTTTPHRSADDWDIARADHLHALRTRPPAQVVQDLSIDLFLLREQMAGTADNQMTELHRVAALLAAIQANALTRMSEHGSAIRWWSTAKKHADSSRDVELRLLVRGEEAIHGLYGQREPATVLRLIHNARQVSGRPWLRLMAAEAKALAVLGRHVEAAARLHALQDNLNRGVAGDRWDFFRPDQVPFAASWVAAYAGNEAAADTARERVLKIIPDRSYQYRVNARLHEAISTAALGGVDEGARIAATLIDSLPAVYRTNHIKETARMVIRAVPLDQQARPAVGELRSMLALEVG</sequence>
<dbReference type="RefSeq" id="WP_346101418.1">
    <property type="nucleotide sequence ID" value="NZ_BAAAMU010000003.1"/>
</dbReference>
<reference evidence="3" key="1">
    <citation type="journal article" date="2019" name="Int. J. Syst. Evol. Microbiol.">
        <title>The Global Catalogue of Microorganisms (GCM) 10K type strain sequencing project: providing services to taxonomists for standard genome sequencing and annotation.</title>
        <authorList>
            <consortium name="The Broad Institute Genomics Platform"/>
            <consortium name="The Broad Institute Genome Sequencing Center for Infectious Disease"/>
            <person name="Wu L."/>
            <person name="Ma J."/>
        </authorList>
    </citation>
    <scope>NUCLEOTIDE SEQUENCE [LARGE SCALE GENOMIC DNA]</scope>
    <source>
        <strain evidence="3">JCM 13929</strain>
    </source>
</reference>
<dbReference type="Proteomes" id="UP001500064">
    <property type="component" value="Unassembled WGS sequence"/>
</dbReference>
<dbReference type="SMART" id="SM00530">
    <property type="entry name" value="HTH_XRE"/>
    <property type="match status" value="1"/>
</dbReference>
<gene>
    <name evidence="2" type="ORF">GCM10009733_007370</name>
</gene>
<evidence type="ECO:0000313" key="3">
    <source>
        <dbReference type="Proteomes" id="UP001500064"/>
    </source>
</evidence>